<protein>
    <recommendedName>
        <fullName evidence="2">Ribosome-binding factor A</fullName>
    </recommendedName>
</protein>
<evidence type="ECO:0000313" key="4">
    <source>
        <dbReference type="Proteomes" id="UP000285478"/>
    </source>
</evidence>
<keyword evidence="4" id="KW-1185">Reference proteome</keyword>
<dbReference type="SUPFAM" id="SSF89919">
    <property type="entry name" value="Ribosome-binding factor A, RbfA"/>
    <property type="match status" value="1"/>
</dbReference>
<dbReference type="GO" id="GO:0005829">
    <property type="term" value="C:cytosol"/>
    <property type="evidence" value="ECO:0007669"/>
    <property type="project" value="TreeGrafter"/>
</dbReference>
<gene>
    <name evidence="2 3" type="primary">rbfA</name>
    <name evidence="3" type="ORF">EPV75_06180</name>
</gene>
<dbReference type="InterPro" id="IPR020053">
    <property type="entry name" value="Ribosome-bd_factorA_CS"/>
</dbReference>
<accession>A0A410H2Z0</accession>
<dbReference type="AlphaFoldDB" id="A0A410H2Z0"/>
<dbReference type="PANTHER" id="PTHR33515">
    <property type="entry name" value="RIBOSOME-BINDING FACTOR A, CHLOROPLASTIC-RELATED"/>
    <property type="match status" value="1"/>
</dbReference>
<dbReference type="NCBIfam" id="TIGR00082">
    <property type="entry name" value="rbfA"/>
    <property type="match status" value="1"/>
</dbReference>
<dbReference type="PROSITE" id="PS01319">
    <property type="entry name" value="RBFA"/>
    <property type="match status" value="1"/>
</dbReference>
<dbReference type="Gene3D" id="3.30.300.20">
    <property type="match status" value="1"/>
</dbReference>
<dbReference type="GO" id="GO:0030490">
    <property type="term" value="P:maturation of SSU-rRNA"/>
    <property type="evidence" value="ECO:0007669"/>
    <property type="project" value="UniProtKB-UniRule"/>
</dbReference>
<reference evidence="3 4" key="1">
    <citation type="journal article" date="2018" name="Environ. Microbiol.">
        <title>Genomes of ubiquitous marine and hypersaline Hydrogenovibrio, Thiomicrorhabdus and Thiomicrospira spp. encode a diversity of mechanisms to sustain chemolithoautotrophy in heterogeneous environments.</title>
        <authorList>
            <person name="Scott K.M."/>
            <person name="Williams J."/>
            <person name="Porter C.M.B."/>
            <person name="Russel S."/>
            <person name="Harmer T.L."/>
            <person name="Paul J.H."/>
            <person name="Antonen K.M."/>
            <person name="Bridges M.K."/>
            <person name="Camper G.J."/>
            <person name="Campla C.K."/>
            <person name="Casella L.G."/>
            <person name="Chase E."/>
            <person name="Conrad J.W."/>
            <person name="Cruz M.C."/>
            <person name="Dunlap D.S."/>
            <person name="Duran L."/>
            <person name="Fahsbender E.M."/>
            <person name="Goldsmith D.B."/>
            <person name="Keeley R.F."/>
            <person name="Kondoff M.R."/>
            <person name="Kussy B.I."/>
            <person name="Lane M.K."/>
            <person name="Lawler S."/>
            <person name="Leigh B.A."/>
            <person name="Lewis C."/>
            <person name="Lostal L.M."/>
            <person name="Marking D."/>
            <person name="Mancera P.A."/>
            <person name="McClenthan E.C."/>
            <person name="McIntyre E.A."/>
            <person name="Mine J.A."/>
            <person name="Modi S."/>
            <person name="Moore B.D."/>
            <person name="Morgan W.A."/>
            <person name="Nelson K.M."/>
            <person name="Nguyen K.N."/>
            <person name="Ogburn N."/>
            <person name="Parrino D.G."/>
            <person name="Pedapudi A.D."/>
            <person name="Pelham R.P."/>
            <person name="Preece A.M."/>
            <person name="Rampersad E.A."/>
            <person name="Richardson J.C."/>
            <person name="Rodgers C.M."/>
            <person name="Schaffer B.L."/>
            <person name="Sheridan N.E."/>
            <person name="Solone M.R."/>
            <person name="Staley Z.R."/>
            <person name="Tabuchi M."/>
            <person name="Waide R.J."/>
            <person name="Wanjugi P.W."/>
            <person name="Young S."/>
            <person name="Clum A."/>
            <person name="Daum C."/>
            <person name="Huntemann M."/>
            <person name="Ivanova N."/>
            <person name="Kyrpides N."/>
            <person name="Mikhailova N."/>
            <person name="Palaniappan K."/>
            <person name="Pillay M."/>
            <person name="Reddy T.B.K."/>
            <person name="Shapiro N."/>
            <person name="Stamatis D."/>
            <person name="Varghese N."/>
            <person name="Woyke T."/>
            <person name="Boden R."/>
            <person name="Freyermuth S.K."/>
            <person name="Kerfeld C.A."/>
        </authorList>
    </citation>
    <scope>NUCLEOTIDE SEQUENCE [LARGE SCALE GENOMIC DNA]</scope>
    <source>
        <strain evidence="3 4">JR-2</strain>
    </source>
</reference>
<dbReference type="HAMAP" id="MF_00003">
    <property type="entry name" value="RbfA"/>
    <property type="match status" value="1"/>
</dbReference>
<dbReference type="Pfam" id="PF02033">
    <property type="entry name" value="RBFA"/>
    <property type="match status" value="1"/>
</dbReference>
<sequence>MNDEVSRPTRVALEIRKTLSEILHRDTKDPRLEKVNITECKISKDLSIATVYFTIIGANEDDPAAQDAIKALEKAKGFFRSEIGKRMKLRITPEIRFFYDTVAENASHIEELIFKALHQNKK</sequence>
<evidence type="ECO:0000256" key="2">
    <source>
        <dbReference type="HAMAP-Rule" id="MF_00003"/>
    </source>
</evidence>
<keyword evidence="2" id="KW-0963">Cytoplasm</keyword>
<dbReference type="EMBL" id="CP035033">
    <property type="protein sequence ID" value="QAB15284.1"/>
    <property type="molecule type" value="Genomic_DNA"/>
</dbReference>
<evidence type="ECO:0000313" key="3">
    <source>
        <dbReference type="EMBL" id="QAB15284.1"/>
    </source>
</evidence>
<dbReference type="PANTHER" id="PTHR33515:SF1">
    <property type="entry name" value="RIBOSOME-BINDING FACTOR A, CHLOROPLASTIC-RELATED"/>
    <property type="match status" value="1"/>
</dbReference>
<comment type="function">
    <text evidence="2">One of several proteins that assist in the late maturation steps of the functional core of the 30S ribosomal subunit. Associates with free 30S ribosomal subunits (but not with 30S subunits that are part of 70S ribosomes or polysomes). Required for efficient processing of 16S rRNA. May interact with the 5'-terminal helix region of 16S rRNA.</text>
</comment>
<dbReference type="InterPro" id="IPR023799">
    <property type="entry name" value="RbfA_dom_sf"/>
</dbReference>
<proteinExistence type="inferred from homology"/>
<organism evidence="3 4">
    <name type="scientific">Hydrogenovibrio thermophilus</name>
    <dbReference type="NCBI Taxonomy" id="265883"/>
    <lineage>
        <taxon>Bacteria</taxon>
        <taxon>Pseudomonadati</taxon>
        <taxon>Pseudomonadota</taxon>
        <taxon>Gammaproteobacteria</taxon>
        <taxon>Thiotrichales</taxon>
        <taxon>Piscirickettsiaceae</taxon>
        <taxon>Hydrogenovibrio</taxon>
    </lineage>
</organism>
<comment type="subunit">
    <text evidence="2">Monomer. Binds 30S ribosomal subunits, but not 50S ribosomal subunits or 70S ribosomes.</text>
</comment>
<dbReference type="InterPro" id="IPR000238">
    <property type="entry name" value="RbfA"/>
</dbReference>
<dbReference type="InterPro" id="IPR015946">
    <property type="entry name" value="KH_dom-like_a/b"/>
</dbReference>
<evidence type="ECO:0000256" key="1">
    <source>
        <dbReference type="ARBA" id="ARBA00022517"/>
    </source>
</evidence>
<keyword evidence="1 2" id="KW-0690">Ribosome biogenesis</keyword>
<comment type="similarity">
    <text evidence="2">Belongs to the RbfA family.</text>
</comment>
<dbReference type="RefSeq" id="WP_029937968.1">
    <property type="nucleotide sequence ID" value="NZ_CP035033.1"/>
</dbReference>
<name>A0A410H2Z0_9GAMM</name>
<comment type="subcellular location">
    <subcellularLocation>
        <location evidence="2">Cytoplasm</location>
    </subcellularLocation>
</comment>
<dbReference type="KEGG" id="htr:EPV75_06180"/>
<dbReference type="GO" id="GO:0043024">
    <property type="term" value="F:ribosomal small subunit binding"/>
    <property type="evidence" value="ECO:0007669"/>
    <property type="project" value="TreeGrafter"/>
</dbReference>
<dbReference type="Proteomes" id="UP000285478">
    <property type="component" value="Chromosome"/>
</dbReference>